<accession>A0ABV9NJT0</accession>
<dbReference type="InterPro" id="IPR028098">
    <property type="entry name" value="Glyco_trans_4-like_N"/>
</dbReference>
<reference evidence="3" key="1">
    <citation type="journal article" date="2019" name="Int. J. Syst. Evol. Microbiol.">
        <title>The Global Catalogue of Microorganisms (GCM) 10K type strain sequencing project: providing services to taxonomists for standard genome sequencing and annotation.</title>
        <authorList>
            <consortium name="The Broad Institute Genomics Platform"/>
            <consortium name="The Broad Institute Genome Sequencing Center for Infectious Disease"/>
            <person name="Wu L."/>
            <person name="Ma J."/>
        </authorList>
    </citation>
    <scope>NUCLEOTIDE SEQUENCE [LARGE SCALE GENOMIC DNA]</scope>
    <source>
        <strain evidence="3">CGMCC 1.13574</strain>
    </source>
</reference>
<dbReference type="SUPFAM" id="SSF53756">
    <property type="entry name" value="UDP-Glycosyltransferase/glycogen phosphorylase"/>
    <property type="match status" value="1"/>
</dbReference>
<dbReference type="Gene3D" id="3.40.50.2000">
    <property type="entry name" value="Glycogen Phosphorylase B"/>
    <property type="match status" value="2"/>
</dbReference>
<dbReference type="GO" id="GO:0016757">
    <property type="term" value="F:glycosyltransferase activity"/>
    <property type="evidence" value="ECO:0007669"/>
    <property type="project" value="UniProtKB-KW"/>
</dbReference>
<gene>
    <name evidence="2" type="ORF">ACFO3Q_10445</name>
</gene>
<sequence>MSLRLVFAVPGDLGQITGGYAYDRRLIAGLRAQGWAVEVLRLPDGFPAPSPGELEETAAALDGVPDGSLVLVDGLAFGAMPDIAARHGARLRLAALVHHPLGYDGGLAAAERPRLIASERAALRHARAVVATSRTTAETLERAFGVPRARLHAALPGTDPAPRAPADGDPPRIVAVGSLLRGKGHDVLVEALALLRELPWRCRIVGGPRDPEVARALRRQVRDAGLEDRIAFAGEVPEAGGELAAADLFALATRHEGYGMAFAEALRRGLPVVGCAVGAVPEVVPAEAGELVPADDAPAFADALRRLLVDPALRRRRADAAWRAGQALPSWDDTARRVAAALAGAA</sequence>
<dbReference type="PANTHER" id="PTHR12526:SF636">
    <property type="entry name" value="BLL3647 PROTEIN"/>
    <property type="match status" value="1"/>
</dbReference>
<evidence type="ECO:0000313" key="2">
    <source>
        <dbReference type="EMBL" id="MFC4728587.1"/>
    </source>
</evidence>
<dbReference type="RefSeq" id="WP_377004616.1">
    <property type="nucleotide sequence ID" value="NZ_JBHSGG010000029.1"/>
</dbReference>
<dbReference type="PANTHER" id="PTHR12526">
    <property type="entry name" value="GLYCOSYLTRANSFERASE"/>
    <property type="match status" value="1"/>
</dbReference>
<keyword evidence="2" id="KW-0808">Transferase</keyword>
<keyword evidence="2" id="KW-0328">Glycosyltransferase</keyword>
<proteinExistence type="predicted"/>
<organism evidence="2 3">
    <name type="scientific">Coralloluteibacterium thermophilum</name>
    <dbReference type="NCBI Taxonomy" id="2707049"/>
    <lineage>
        <taxon>Bacteria</taxon>
        <taxon>Pseudomonadati</taxon>
        <taxon>Pseudomonadota</taxon>
        <taxon>Gammaproteobacteria</taxon>
        <taxon>Lysobacterales</taxon>
        <taxon>Lysobacteraceae</taxon>
        <taxon>Coralloluteibacterium</taxon>
    </lineage>
</organism>
<comment type="caution">
    <text evidence="2">The sequence shown here is derived from an EMBL/GenBank/DDBJ whole genome shotgun (WGS) entry which is preliminary data.</text>
</comment>
<dbReference type="Pfam" id="PF13439">
    <property type="entry name" value="Glyco_transf_4"/>
    <property type="match status" value="1"/>
</dbReference>
<dbReference type="EMBL" id="JBHSGG010000029">
    <property type="protein sequence ID" value="MFC4728587.1"/>
    <property type="molecule type" value="Genomic_DNA"/>
</dbReference>
<dbReference type="EC" id="2.4.-.-" evidence="2"/>
<evidence type="ECO:0000313" key="3">
    <source>
        <dbReference type="Proteomes" id="UP001595892"/>
    </source>
</evidence>
<dbReference type="Pfam" id="PF13692">
    <property type="entry name" value="Glyco_trans_1_4"/>
    <property type="match status" value="1"/>
</dbReference>
<keyword evidence="3" id="KW-1185">Reference proteome</keyword>
<evidence type="ECO:0000259" key="1">
    <source>
        <dbReference type="Pfam" id="PF13439"/>
    </source>
</evidence>
<dbReference type="CDD" id="cd03801">
    <property type="entry name" value="GT4_PimA-like"/>
    <property type="match status" value="1"/>
</dbReference>
<dbReference type="Proteomes" id="UP001595892">
    <property type="component" value="Unassembled WGS sequence"/>
</dbReference>
<feature type="domain" description="Glycosyltransferase subfamily 4-like N-terminal" evidence="1">
    <location>
        <begin position="83"/>
        <end position="160"/>
    </location>
</feature>
<name>A0ABV9NJT0_9GAMM</name>
<protein>
    <submittedName>
        <fullName evidence="2">Glycosyltransferase family 4 protein</fullName>
        <ecNumber evidence="2">2.4.-.-</ecNumber>
    </submittedName>
</protein>